<dbReference type="AlphaFoldDB" id="A0A0F8YWQ3"/>
<protein>
    <submittedName>
        <fullName evidence="2">Uncharacterized protein</fullName>
    </submittedName>
</protein>
<accession>A0A0F8YWQ3</accession>
<sequence length="113" mass="12732">IHGCWSNMISSRSDVPDIVYYAYLRVKDFRTGKLLYYCEDPVIDYGKDWNRQAIDGAWITINEALQGSCSPADRSSASRGATGSTTSSLPTWAWVTRSWGWPVSRCENCCPRV</sequence>
<evidence type="ECO:0000256" key="1">
    <source>
        <dbReference type="SAM" id="MobiDB-lite"/>
    </source>
</evidence>
<evidence type="ECO:0000313" key="2">
    <source>
        <dbReference type="EMBL" id="KKK85857.1"/>
    </source>
</evidence>
<organism evidence="2">
    <name type="scientific">marine sediment metagenome</name>
    <dbReference type="NCBI Taxonomy" id="412755"/>
    <lineage>
        <taxon>unclassified sequences</taxon>
        <taxon>metagenomes</taxon>
        <taxon>ecological metagenomes</taxon>
    </lineage>
</organism>
<reference evidence="2" key="1">
    <citation type="journal article" date="2015" name="Nature">
        <title>Complex archaea that bridge the gap between prokaryotes and eukaryotes.</title>
        <authorList>
            <person name="Spang A."/>
            <person name="Saw J.H."/>
            <person name="Jorgensen S.L."/>
            <person name="Zaremba-Niedzwiedzka K."/>
            <person name="Martijn J."/>
            <person name="Lind A.E."/>
            <person name="van Eijk R."/>
            <person name="Schleper C."/>
            <person name="Guy L."/>
            <person name="Ettema T.J."/>
        </authorList>
    </citation>
    <scope>NUCLEOTIDE SEQUENCE</scope>
</reference>
<proteinExistence type="predicted"/>
<feature type="non-terminal residue" evidence="2">
    <location>
        <position position="1"/>
    </location>
</feature>
<name>A0A0F8YWQ3_9ZZZZ</name>
<comment type="caution">
    <text evidence="2">The sequence shown here is derived from an EMBL/GenBank/DDBJ whole genome shotgun (WGS) entry which is preliminary data.</text>
</comment>
<gene>
    <name evidence="2" type="ORF">LCGC14_2769060</name>
</gene>
<feature type="region of interest" description="Disordered" evidence="1">
    <location>
        <begin position="68"/>
        <end position="87"/>
    </location>
</feature>
<dbReference type="EMBL" id="LAZR01051116">
    <property type="protein sequence ID" value="KKK85857.1"/>
    <property type="molecule type" value="Genomic_DNA"/>
</dbReference>
<feature type="compositionally biased region" description="Low complexity" evidence="1">
    <location>
        <begin position="74"/>
        <end position="87"/>
    </location>
</feature>